<comment type="caution">
    <text evidence="1">The sequence shown here is derived from an EMBL/GenBank/DDBJ whole genome shotgun (WGS) entry which is preliminary data.</text>
</comment>
<evidence type="ECO:0000313" key="1">
    <source>
        <dbReference type="EMBL" id="TPG72297.1"/>
    </source>
</evidence>
<dbReference type="AlphaFoldDB" id="A0A502HCB5"/>
<evidence type="ECO:0000313" key="2">
    <source>
        <dbReference type="Proteomes" id="UP000317646"/>
    </source>
</evidence>
<gene>
    <name evidence="1" type="ORF">EAH73_03445</name>
</gene>
<sequence>MQSTVYTANLRAGFVGLRFLPELIAIGTNNLNPKLILHDGHVEYRGAFFTNSLPYASIELLNVAFVGSGTNNLTIVPRTGLTTFTGNFEKKAQLYQFLALFKAKGCPLSPFAQKTLADYQDQSQ</sequence>
<organism evidence="1 2">
    <name type="scientific">Hymenobacter nivis</name>
    <dbReference type="NCBI Taxonomy" id="1850093"/>
    <lineage>
        <taxon>Bacteria</taxon>
        <taxon>Pseudomonadati</taxon>
        <taxon>Bacteroidota</taxon>
        <taxon>Cytophagia</taxon>
        <taxon>Cytophagales</taxon>
        <taxon>Hymenobacteraceae</taxon>
        <taxon>Hymenobacter</taxon>
    </lineage>
</organism>
<reference evidence="1 2" key="1">
    <citation type="journal article" date="2019" name="Environ. Microbiol.">
        <title>Species interactions and distinct microbial communities in high Arctic permafrost affected cryosols are associated with the CH4 and CO2 gas fluxes.</title>
        <authorList>
            <person name="Altshuler I."/>
            <person name="Hamel J."/>
            <person name="Turney S."/>
            <person name="Magnuson E."/>
            <person name="Levesque R."/>
            <person name="Greer C."/>
            <person name="Whyte L.G."/>
        </authorList>
    </citation>
    <scope>NUCLEOTIDE SEQUENCE [LARGE SCALE GENOMIC DNA]</scope>
    <source>
        <strain evidence="1 2">S9.2P</strain>
    </source>
</reference>
<proteinExistence type="predicted"/>
<dbReference type="Proteomes" id="UP000317646">
    <property type="component" value="Unassembled WGS sequence"/>
</dbReference>
<dbReference type="OrthoDB" id="8902835at2"/>
<dbReference type="EMBL" id="RCYZ01000001">
    <property type="protein sequence ID" value="TPG72297.1"/>
    <property type="molecule type" value="Genomic_DNA"/>
</dbReference>
<accession>A0A502HCB5</accession>
<keyword evidence="2" id="KW-1185">Reference proteome</keyword>
<dbReference type="RefSeq" id="WP_140465078.1">
    <property type="nucleotide sequence ID" value="NZ_RCYZ01000001.1"/>
</dbReference>
<evidence type="ECO:0008006" key="3">
    <source>
        <dbReference type="Google" id="ProtNLM"/>
    </source>
</evidence>
<protein>
    <recommendedName>
        <fullName evidence="3">YokE-like PH domain-containing protein</fullName>
    </recommendedName>
</protein>
<name>A0A502HCB5_9BACT</name>